<feature type="transmembrane region" description="Helical" evidence="1">
    <location>
        <begin position="203"/>
        <end position="227"/>
    </location>
</feature>
<sequence>MARKYRPTPRTPVAPPAAPLPAEILRGPADFAARLAATEPRTARYALIALLSSLLSGVAYALLVRQAVNLAASLTENGPPAFLAHVTNVFGGVFLGVCSFLLMWGVAHLVARREGRAAEVYGATFSVYPPLYLLVAVLALLLPAALPEQTTGSAREVERAALRAAAYTPAATLLFAVTFLGPLVQGALAYPAFLRLTGDRGRALAASTLPLLPALLLGVVGIAALLFNR</sequence>
<keyword evidence="3" id="KW-1185">Reference proteome</keyword>
<dbReference type="EMBL" id="JBHUMK010000031">
    <property type="protein sequence ID" value="MFD2609215.1"/>
    <property type="molecule type" value="Genomic_DNA"/>
</dbReference>
<comment type="caution">
    <text evidence="2">The sequence shown here is derived from an EMBL/GenBank/DDBJ whole genome shotgun (WGS) entry which is preliminary data.</text>
</comment>
<feature type="transmembrane region" description="Helical" evidence="1">
    <location>
        <begin position="82"/>
        <end position="106"/>
    </location>
</feature>
<evidence type="ECO:0000313" key="2">
    <source>
        <dbReference type="EMBL" id="MFD2609215.1"/>
    </source>
</evidence>
<organism evidence="2 3">
    <name type="scientific">Deinococcus taklimakanensis</name>
    <dbReference type="NCBI Taxonomy" id="536443"/>
    <lineage>
        <taxon>Bacteria</taxon>
        <taxon>Thermotogati</taxon>
        <taxon>Deinococcota</taxon>
        <taxon>Deinococci</taxon>
        <taxon>Deinococcales</taxon>
        <taxon>Deinococcaceae</taxon>
        <taxon>Deinococcus</taxon>
    </lineage>
</organism>
<keyword evidence="1" id="KW-1133">Transmembrane helix</keyword>
<evidence type="ECO:0000313" key="3">
    <source>
        <dbReference type="Proteomes" id="UP001597475"/>
    </source>
</evidence>
<feature type="transmembrane region" description="Helical" evidence="1">
    <location>
        <begin position="166"/>
        <end position="191"/>
    </location>
</feature>
<name>A0ABW5P412_9DEIO</name>
<keyword evidence="1" id="KW-0472">Membrane</keyword>
<feature type="transmembrane region" description="Helical" evidence="1">
    <location>
        <begin position="127"/>
        <end position="146"/>
    </location>
</feature>
<reference evidence="3" key="1">
    <citation type="journal article" date="2019" name="Int. J. Syst. Evol. Microbiol.">
        <title>The Global Catalogue of Microorganisms (GCM) 10K type strain sequencing project: providing services to taxonomists for standard genome sequencing and annotation.</title>
        <authorList>
            <consortium name="The Broad Institute Genomics Platform"/>
            <consortium name="The Broad Institute Genome Sequencing Center for Infectious Disease"/>
            <person name="Wu L."/>
            <person name="Ma J."/>
        </authorList>
    </citation>
    <scope>NUCLEOTIDE SEQUENCE [LARGE SCALE GENOMIC DNA]</scope>
    <source>
        <strain evidence="3">KCTC 33842</strain>
    </source>
</reference>
<proteinExistence type="predicted"/>
<feature type="transmembrane region" description="Helical" evidence="1">
    <location>
        <begin position="43"/>
        <end position="62"/>
    </location>
</feature>
<protein>
    <recommendedName>
        <fullName evidence="4">Yip1 domain-containing protein</fullName>
    </recommendedName>
</protein>
<evidence type="ECO:0000256" key="1">
    <source>
        <dbReference type="SAM" id="Phobius"/>
    </source>
</evidence>
<gene>
    <name evidence="2" type="ORF">ACFSR9_07155</name>
</gene>
<dbReference type="Proteomes" id="UP001597475">
    <property type="component" value="Unassembled WGS sequence"/>
</dbReference>
<keyword evidence="1" id="KW-0812">Transmembrane</keyword>
<dbReference type="RefSeq" id="WP_386844406.1">
    <property type="nucleotide sequence ID" value="NZ_JBHUMK010000031.1"/>
</dbReference>
<evidence type="ECO:0008006" key="4">
    <source>
        <dbReference type="Google" id="ProtNLM"/>
    </source>
</evidence>
<accession>A0ABW5P412</accession>